<evidence type="ECO:0000313" key="1">
    <source>
        <dbReference type="EMBL" id="DAD20885.1"/>
    </source>
</evidence>
<proteinExistence type="predicted"/>
<name>A0A822XQ74_NELNU</name>
<comment type="caution">
    <text evidence="1">The sequence shown here is derived from an EMBL/GenBank/DDBJ whole genome shotgun (WGS) entry which is preliminary data.</text>
</comment>
<dbReference type="Gene3D" id="1.25.10.10">
    <property type="entry name" value="Leucine-rich Repeat Variant"/>
    <property type="match status" value="1"/>
</dbReference>
<gene>
    <name evidence="1" type="ORF">HUJ06_022348</name>
</gene>
<evidence type="ECO:0008006" key="3">
    <source>
        <dbReference type="Google" id="ProtNLM"/>
    </source>
</evidence>
<dbReference type="EMBL" id="DUZY01000001">
    <property type="protein sequence ID" value="DAD20885.1"/>
    <property type="molecule type" value="Genomic_DNA"/>
</dbReference>
<evidence type="ECO:0000313" key="2">
    <source>
        <dbReference type="Proteomes" id="UP000607653"/>
    </source>
</evidence>
<keyword evidence="2" id="KW-1185">Reference proteome</keyword>
<sequence>MDSFVDNGEGILIYGFSRRFFSASEFFLHFQCCKVSACSDGNSDASEIPLMEDHGVLRDGTISSNSSRECCSIMEYVFLMKSLRLPQKRQCQFEENIPLSELNNQNEIHLTNHKIDFLVAILGLLVNMVENDRWNRSQIAAASVSLHITLPHQKGTTNESHRDVIPLLCSIFLANQGVSEAAGEDCFHRTVRLLF</sequence>
<dbReference type="AlphaFoldDB" id="A0A822XQ74"/>
<accession>A0A822XQ74</accession>
<dbReference type="InterPro" id="IPR039874">
    <property type="entry name" value="WAPL"/>
</dbReference>
<dbReference type="PANTHER" id="PTHR22100">
    <property type="entry name" value="WINGS APART-LIKE PROTEIN HOMOLOG"/>
    <property type="match status" value="1"/>
</dbReference>
<dbReference type="InterPro" id="IPR011989">
    <property type="entry name" value="ARM-like"/>
</dbReference>
<dbReference type="Proteomes" id="UP000607653">
    <property type="component" value="Unassembled WGS sequence"/>
</dbReference>
<organism evidence="1 2">
    <name type="scientific">Nelumbo nucifera</name>
    <name type="common">Sacred lotus</name>
    <dbReference type="NCBI Taxonomy" id="4432"/>
    <lineage>
        <taxon>Eukaryota</taxon>
        <taxon>Viridiplantae</taxon>
        <taxon>Streptophyta</taxon>
        <taxon>Embryophyta</taxon>
        <taxon>Tracheophyta</taxon>
        <taxon>Spermatophyta</taxon>
        <taxon>Magnoliopsida</taxon>
        <taxon>Proteales</taxon>
        <taxon>Nelumbonaceae</taxon>
        <taxon>Nelumbo</taxon>
    </lineage>
</organism>
<reference evidence="1 2" key="1">
    <citation type="journal article" date="2020" name="Mol. Biol. Evol.">
        <title>Distinct Expression and Methylation Patterns for Genes with Different Fates following a Single Whole-Genome Duplication in Flowering Plants.</title>
        <authorList>
            <person name="Shi T."/>
            <person name="Rahmani R.S."/>
            <person name="Gugger P.F."/>
            <person name="Wang M."/>
            <person name="Li H."/>
            <person name="Zhang Y."/>
            <person name="Li Z."/>
            <person name="Wang Q."/>
            <person name="Van de Peer Y."/>
            <person name="Marchal K."/>
            <person name="Chen J."/>
        </authorList>
    </citation>
    <scope>NUCLEOTIDE SEQUENCE [LARGE SCALE GENOMIC DNA]</scope>
    <source>
        <tissue evidence="1">Leaf</tissue>
    </source>
</reference>
<dbReference type="PANTHER" id="PTHR22100:SF13">
    <property type="entry name" value="WINGS APART-LIKE PROTEIN HOMOLOG"/>
    <property type="match status" value="1"/>
</dbReference>
<protein>
    <recommendedName>
        <fullName evidence="3">Wings apart-like protein C-terminal domain-containing protein</fullName>
    </recommendedName>
</protein>